<name>A0A174U9Z4_BACT4</name>
<evidence type="ECO:0000313" key="8">
    <source>
        <dbReference type="EMBL" id="CUQ17531.1"/>
    </source>
</evidence>
<evidence type="ECO:0000256" key="1">
    <source>
        <dbReference type="ARBA" id="ARBA00004442"/>
    </source>
</evidence>
<feature type="domain" description="SusD-like N-terminal" evidence="7">
    <location>
        <begin position="79"/>
        <end position="229"/>
    </location>
</feature>
<feature type="domain" description="RagB/SusD" evidence="6">
    <location>
        <begin position="421"/>
        <end position="574"/>
    </location>
</feature>
<evidence type="ECO:0000256" key="4">
    <source>
        <dbReference type="ARBA" id="ARBA00023136"/>
    </source>
</evidence>
<gene>
    <name evidence="8" type="ORF">ERS852511_04639</name>
</gene>
<evidence type="ECO:0000259" key="7">
    <source>
        <dbReference type="Pfam" id="PF14322"/>
    </source>
</evidence>
<keyword evidence="3" id="KW-0732">Signal</keyword>
<sequence length="574" mass="66328">MKSKILAIIGGFVFTVITTGCTDLSETVYSDVMSDNYYNTKTDVIRAALRPFEHAYWSIQSNIPLNELTADQIMTCTRDGWWDDAGQWRALQYHELTPESKYLDMEWDGCYTGIMQSNYIIDDLSRLDPADFGFSEQEFSNLKAQNRALRAWLYLRLLDKFRNVPLYTSSDPKSGSGEQVSSQKLFTFIEDELKEILHLINAKSGLGGNGNEQGQWTQAGVAALLVRLYLNAEVYIGEARWTECITYAQKIVDGEYGPYQVADRWDEVFDWNNDISDEVLFAFPSSQNYTFWLYKGDTFWWSVPQQMEYYVNDSKSEGGDHNCKYALTPSYDLNGKLYSYTLGNTAQKFRNYPEDVRLKLYKNLGNNKREGLFLFGSIPVVKDGVRGNMTSPDGSYELYIRDAVGQFKGLRPNQWPINKTSNLRSGDHQSGWHYVKYPFYSDDESGQMESDFVEIRLPEIIYALAECRFRLGELSKAGILLNSVRKRNYPQERWSDYLYVPEGGVALDEQELLDEWGREFLGEGRRRVDLIRFGKFNTGSWWDKTPDEDDHTKIFPIPRKSLDTNHNLKQNPGY</sequence>
<evidence type="ECO:0000313" key="9">
    <source>
        <dbReference type="Proteomes" id="UP000095576"/>
    </source>
</evidence>
<proteinExistence type="inferred from homology"/>
<comment type="subcellular location">
    <subcellularLocation>
        <location evidence="1">Cell outer membrane</location>
    </subcellularLocation>
</comment>
<dbReference type="AlphaFoldDB" id="A0A174U9Z4"/>
<evidence type="ECO:0000259" key="6">
    <source>
        <dbReference type="Pfam" id="PF07980"/>
    </source>
</evidence>
<evidence type="ECO:0000256" key="3">
    <source>
        <dbReference type="ARBA" id="ARBA00022729"/>
    </source>
</evidence>
<keyword evidence="4" id="KW-0472">Membrane</keyword>
<dbReference type="InterPro" id="IPR011990">
    <property type="entry name" value="TPR-like_helical_dom_sf"/>
</dbReference>
<protein>
    <submittedName>
        <fullName evidence="8">RagB/SusD domain-containing protein</fullName>
    </submittedName>
</protein>
<evidence type="ECO:0000256" key="2">
    <source>
        <dbReference type="ARBA" id="ARBA00006275"/>
    </source>
</evidence>
<dbReference type="Proteomes" id="UP000095576">
    <property type="component" value="Unassembled WGS sequence"/>
</dbReference>
<dbReference type="Pfam" id="PF07980">
    <property type="entry name" value="SusD_RagB"/>
    <property type="match status" value="1"/>
</dbReference>
<organism evidence="8 9">
    <name type="scientific">Bacteroides thetaiotaomicron</name>
    <dbReference type="NCBI Taxonomy" id="818"/>
    <lineage>
        <taxon>Bacteria</taxon>
        <taxon>Pseudomonadati</taxon>
        <taxon>Bacteroidota</taxon>
        <taxon>Bacteroidia</taxon>
        <taxon>Bacteroidales</taxon>
        <taxon>Bacteroidaceae</taxon>
        <taxon>Bacteroides</taxon>
    </lineage>
</organism>
<dbReference type="SUPFAM" id="SSF48452">
    <property type="entry name" value="TPR-like"/>
    <property type="match status" value="1"/>
</dbReference>
<dbReference type="Pfam" id="PF14322">
    <property type="entry name" value="SusD-like_3"/>
    <property type="match status" value="1"/>
</dbReference>
<dbReference type="InterPro" id="IPR033985">
    <property type="entry name" value="SusD-like_N"/>
</dbReference>
<dbReference type="Gene3D" id="1.25.40.390">
    <property type="match status" value="1"/>
</dbReference>
<keyword evidence="5" id="KW-0998">Cell outer membrane</keyword>
<dbReference type="GO" id="GO:0009279">
    <property type="term" value="C:cell outer membrane"/>
    <property type="evidence" value="ECO:0007669"/>
    <property type="project" value="UniProtKB-SubCell"/>
</dbReference>
<dbReference type="EMBL" id="CZAP01000027">
    <property type="protein sequence ID" value="CUQ17531.1"/>
    <property type="molecule type" value="Genomic_DNA"/>
</dbReference>
<comment type="similarity">
    <text evidence="2">Belongs to the SusD family.</text>
</comment>
<dbReference type="InterPro" id="IPR012944">
    <property type="entry name" value="SusD_RagB_dom"/>
</dbReference>
<dbReference type="PROSITE" id="PS51257">
    <property type="entry name" value="PROKAR_LIPOPROTEIN"/>
    <property type="match status" value="1"/>
</dbReference>
<accession>A0A174U9Z4</accession>
<evidence type="ECO:0000256" key="5">
    <source>
        <dbReference type="ARBA" id="ARBA00023237"/>
    </source>
</evidence>
<reference evidence="8 9" key="1">
    <citation type="submission" date="2015-09" db="EMBL/GenBank/DDBJ databases">
        <authorList>
            <consortium name="Pathogen Informatics"/>
        </authorList>
    </citation>
    <scope>NUCLEOTIDE SEQUENCE [LARGE SCALE GENOMIC DNA]</scope>
    <source>
        <strain evidence="8 9">2789STDY5834899</strain>
    </source>
</reference>